<sequence length="240" mass="27261">MKRERLGQVVPPLIQWEKFAILFGQMFGLHYETIQAQSKLDECLQAWNESFGDFWVRFEDIALMTEYDDHALRSNQTTNSATSIMPPSVPNGTASPVNSISTTLTQPKISSTTPRWPKTNIRTAPTNQAVIEASDVKLESSIAEESVDNGVPKEQDKPYPKVSQEEWNHRMREGLCGICGSKEHRYHQHFNYNGQPNATLRGAFIQEHNFDDGPYVEIDGFEEPVHINDPILDIWSPESN</sequence>
<evidence type="ECO:0000313" key="2">
    <source>
        <dbReference type="Proteomes" id="UP001163846"/>
    </source>
</evidence>
<gene>
    <name evidence="1" type="ORF">F5878DRAFT_648150</name>
</gene>
<reference evidence="1" key="1">
    <citation type="submission" date="2022-08" db="EMBL/GenBank/DDBJ databases">
        <authorList>
            <consortium name="DOE Joint Genome Institute"/>
            <person name="Min B."/>
            <person name="Riley R."/>
            <person name="Sierra-Patev S."/>
            <person name="Naranjo-Ortiz M."/>
            <person name="Looney B."/>
            <person name="Konkel Z."/>
            <person name="Slot J.C."/>
            <person name="Sakamoto Y."/>
            <person name="Steenwyk J.L."/>
            <person name="Rokas A."/>
            <person name="Carro J."/>
            <person name="Camarero S."/>
            <person name="Ferreira P."/>
            <person name="Molpeceres G."/>
            <person name="Ruiz-Duenas F.J."/>
            <person name="Serrano A."/>
            <person name="Henrissat B."/>
            <person name="Drula E."/>
            <person name="Hughes K.W."/>
            <person name="Mata J.L."/>
            <person name="Ishikawa N.K."/>
            <person name="Vargas-Isla R."/>
            <person name="Ushijima S."/>
            <person name="Smith C.A."/>
            <person name="Ahrendt S."/>
            <person name="Andreopoulos W."/>
            <person name="He G."/>
            <person name="Labutti K."/>
            <person name="Lipzen A."/>
            <person name="Ng V."/>
            <person name="Sandor L."/>
            <person name="Barry K."/>
            <person name="Martinez A.T."/>
            <person name="Xiao Y."/>
            <person name="Gibbons J.G."/>
            <person name="Terashima K."/>
            <person name="Hibbett D.S."/>
            <person name="Grigoriev I.V."/>
        </authorList>
    </citation>
    <scope>NUCLEOTIDE SEQUENCE</scope>
    <source>
        <strain evidence="1">TFB9207</strain>
    </source>
</reference>
<evidence type="ECO:0000313" key="1">
    <source>
        <dbReference type="EMBL" id="KAJ3830868.1"/>
    </source>
</evidence>
<name>A0AA38NUI2_9AGAR</name>
<dbReference type="AlphaFoldDB" id="A0AA38NUI2"/>
<accession>A0AA38NUI2</accession>
<comment type="caution">
    <text evidence="1">The sequence shown here is derived from an EMBL/GenBank/DDBJ whole genome shotgun (WGS) entry which is preliminary data.</text>
</comment>
<organism evidence="1 2">
    <name type="scientific">Lentinula raphanica</name>
    <dbReference type="NCBI Taxonomy" id="153919"/>
    <lineage>
        <taxon>Eukaryota</taxon>
        <taxon>Fungi</taxon>
        <taxon>Dikarya</taxon>
        <taxon>Basidiomycota</taxon>
        <taxon>Agaricomycotina</taxon>
        <taxon>Agaricomycetes</taxon>
        <taxon>Agaricomycetidae</taxon>
        <taxon>Agaricales</taxon>
        <taxon>Marasmiineae</taxon>
        <taxon>Omphalotaceae</taxon>
        <taxon>Lentinula</taxon>
    </lineage>
</organism>
<dbReference type="Proteomes" id="UP001163846">
    <property type="component" value="Unassembled WGS sequence"/>
</dbReference>
<proteinExistence type="predicted"/>
<evidence type="ECO:0008006" key="3">
    <source>
        <dbReference type="Google" id="ProtNLM"/>
    </source>
</evidence>
<protein>
    <recommendedName>
        <fullName evidence="3">Retrotransposon gag domain-containing protein</fullName>
    </recommendedName>
</protein>
<keyword evidence="2" id="KW-1185">Reference proteome</keyword>
<dbReference type="EMBL" id="MU808104">
    <property type="protein sequence ID" value="KAJ3830868.1"/>
    <property type="molecule type" value="Genomic_DNA"/>
</dbReference>